<evidence type="ECO:0000259" key="1">
    <source>
        <dbReference type="Pfam" id="PF00027"/>
    </source>
</evidence>
<feature type="domain" description="Cyclic nucleotide-binding" evidence="1">
    <location>
        <begin position="31"/>
        <end position="115"/>
    </location>
</feature>
<dbReference type="InterPro" id="IPR018490">
    <property type="entry name" value="cNMP-bd_dom_sf"/>
</dbReference>
<dbReference type="RefSeq" id="WP_382318266.1">
    <property type="nucleotide sequence ID" value="NZ_JBHUFD010000019.1"/>
</dbReference>
<dbReference type="SUPFAM" id="SSF51206">
    <property type="entry name" value="cAMP-binding domain-like"/>
    <property type="match status" value="1"/>
</dbReference>
<sequence length="201" mass="23056">MTDSPLDDFLLQFHYFSPQQLQLIRSQAVARTYQPGDYFSEAGRVAQEIGFVVAGVFRVCYFDRDGTENTKYFVEENHFVVDLQSYRFKQPCTEYVQAVTPVQVLVFQARAWQTLSLTILAWPQVEQQFFTRALLEKMNRRSALVSPNGATRYAQFLTTFPGLANRIPLAYLASYIGVTPQSLSRIRRRLDSRPDSSDATT</sequence>
<dbReference type="InterPro" id="IPR000595">
    <property type="entry name" value="cNMP-bd_dom"/>
</dbReference>
<organism evidence="2 3">
    <name type="scientific">Hymenobacter bucti</name>
    <dbReference type="NCBI Taxonomy" id="1844114"/>
    <lineage>
        <taxon>Bacteria</taxon>
        <taxon>Pseudomonadati</taxon>
        <taxon>Bacteroidota</taxon>
        <taxon>Cytophagia</taxon>
        <taxon>Cytophagales</taxon>
        <taxon>Hymenobacteraceae</taxon>
        <taxon>Hymenobacter</taxon>
    </lineage>
</organism>
<name>A0ABW4R0T0_9BACT</name>
<dbReference type="InterPro" id="IPR014710">
    <property type="entry name" value="RmlC-like_jellyroll"/>
</dbReference>
<evidence type="ECO:0000313" key="2">
    <source>
        <dbReference type="EMBL" id="MFD1875493.1"/>
    </source>
</evidence>
<protein>
    <submittedName>
        <fullName evidence="2">Crp/Fnr family transcriptional regulator</fullName>
    </submittedName>
</protein>
<reference evidence="3" key="1">
    <citation type="journal article" date="2019" name="Int. J. Syst. Evol. Microbiol.">
        <title>The Global Catalogue of Microorganisms (GCM) 10K type strain sequencing project: providing services to taxonomists for standard genome sequencing and annotation.</title>
        <authorList>
            <consortium name="The Broad Institute Genomics Platform"/>
            <consortium name="The Broad Institute Genome Sequencing Center for Infectious Disease"/>
            <person name="Wu L."/>
            <person name="Ma J."/>
        </authorList>
    </citation>
    <scope>NUCLEOTIDE SEQUENCE [LARGE SCALE GENOMIC DNA]</scope>
    <source>
        <strain evidence="3">CGMCC 1.15795</strain>
    </source>
</reference>
<dbReference type="EMBL" id="JBHUFD010000019">
    <property type="protein sequence ID" value="MFD1875493.1"/>
    <property type="molecule type" value="Genomic_DNA"/>
</dbReference>
<accession>A0ABW4R0T0</accession>
<dbReference type="Pfam" id="PF00027">
    <property type="entry name" value="cNMP_binding"/>
    <property type="match status" value="1"/>
</dbReference>
<evidence type="ECO:0000313" key="3">
    <source>
        <dbReference type="Proteomes" id="UP001597197"/>
    </source>
</evidence>
<keyword evidence="3" id="KW-1185">Reference proteome</keyword>
<dbReference type="CDD" id="cd00038">
    <property type="entry name" value="CAP_ED"/>
    <property type="match status" value="1"/>
</dbReference>
<dbReference type="Proteomes" id="UP001597197">
    <property type="component" value="Unassembled WGS sequence"/>
</dbReference>
<dbReference type="Gene3D" id="2.60.120.10">
    <property type="entry name" value="Jelly Rolls"/>
    <property type="match status" value="1"/>
</dbReference>
<proteinExistence type="predicted"/>
<comment type="caution">
    <text evidence="2">The sequence shown here is derived from an EMBL/GenBank/DDBJ whole genome shotgun (WGS) entry which is preliminary data.</text>
</comment>
<gene>
    <name evidence="2" type="ORF">ACFSDX_23870</name>
</gene>